<comment type="similarity">
    <text evidence="1">Belongs to the ABC transporter superfamily.</text>
</comment>
<keyword evidence="5 10" id="KW-0067">ATP-binding</keyword>
<feature type="domain" description="ABC transporter" evidence="9">
    <location>
        <begin position="2"/>
        <end position="242"/>
    </location>
</feature>
<evidence type="ECO:0000256" key="2">
    <source>
        <dbReference type="ARBA" id="ARBA00022448"/>
    </source>
</evidence>
<evidence type="ECO:0000256" key="6">
    <source>
        <dbReference type="ARBA" id="ARBA00022967"/>
    </source>
</evidence>
<keyword evidence="6" id="KW-1278">Translocase</keyword>
<evidence type="ECO:0000313" key="10">
    <source>
        <dbReference type="EMBL" id="QGH33459.1"/>
    </source>
</evidence>
<dbReference type="GO" id="GO:0006865">
    <property type="term" value="P:amino acid transport"/>
    <property type="evidence" value="ECO:0007669"/>
    <property type="project" value="UniProtKB-KW"/>
</dbReference>
<name>A0A5Q2TF90_9BACI</name>
<dbReference type="InterPro" id="IPR018449">
    <property type="entry name" value="NIL_domain"/>
</dbReference>
<keyword evidence="8" id="KW-0472">Membrane</keyword>
<dbReference type="GO" id="GO:0016887">
    <property type="term" value="F:ATP hydrolysis activity"/>
    <property type="evidence" value="ECO:0007669"/>
    <property type="project" value="InterPro"/>
</dbReference>
<evidence type="ECO:0000256" key="4">
    <source>
        <dbReference type="ARBA" id="ARBA00022741"/>
    </source>
</evidence>
<dbReference type="PANTHER" id="PTHR43166:SF30">
    <property type="entry name" value="METHIONINE IMPORT ATP-BINDING PROTEIN METN"/>
    <property type="match status" value="1"/>
</dbReference>
<dbReference type="GO" id="GO:0005886">
    <property type="term" value="C:plasma membrane"/>
    <property type="evidence" value="ECO:0007669"/>
    <property type="project" value="UniProtKB-ARBA"/>
</dbReference>
<dbReference type="InterPro" id="IPR041701">
    <property type="entry name" value="MetN_ABC"/>
</dbReference>
<dbReference type="Gene3D" id="3.40.50.300">
    <property type="entry name" value="P-loop containing nucleotide triphosphate hydrolases"/>
    <property type="match status" value="1"/>
</dbReference>
<dbReference type="InterPro" id="IPR045865">
    <property type="entry name" value="ACT-like_dom_sf"/>
</dbReference>
<dbReference type="Pfam" id="PF00005">
    <property type="entry name" value="ABC_tran"/>
    <property type="match status" value="1"/>
</dbReference>
<dbReference type="RefSeq" id="WP_100361703.1">
    <property type="nucleotide sequence ID" value="NZ_CP045915.1"/>
</dbReference>
<dbReference type="Proteomes" id="UP000339690">
    <property type="component" value="Chromosome"/>
</dbReference>
<dbReference type="Pfam" id="PF09383">
    <property type="entry name" value="NIL"/>
    <property type="match status" value="1"/>
</dbReference>
<dbReference type="SUPFAM" id="SSF52540">
    <property type="entry name" value="P-loop containing nucleoside triphosphate hydrolases"/>
    <property type="match status" value="1"/>
</dbReference>
<protein>
    <submittedName>
        <fullName evidence="10">ATP-binding cassette domain-containing protein</fullName>
    </submittedName>
</protein>
<reference evidence="10 11" key="1">
    <citation type="submission" date="2019-11" db="EMBL/GenBank/DDBJ databases">
        <title>Gracilibacillus salitolerans sp. nov., a moderate halophile isolated from a saline soil in northwest China.</title>
        <authorList>
            <person name="Gan L."/>
        </authorList>
    </citation>
    <scope>NUCLEOTIDE SEQUENCE [LARGE SCALE GENOMIC DNA]</scope>
    <source>
        <strain evidence="10 11">SCU50</strain>
    </source>
</reference>
<dbReference type="AlphaFoldDB" id="A0A5Q2TF90"/>
<dbReference type="InterPro" id="IPR050086">
    <property type="entry name" value="MetN_ABC_transporter-like"/>
</dbReference>
<evidence type="ECO:0000256" key="3">
    <source>
        <dbReference type="ARBA" id="ARBA00022475"/>
    </source>
</evidence>
<evidence type="ECO:0000256" key="8">
    <source>
        <dbReference type="ARBA" id="ARBA00023136"/>
    </source>
</evidence>
<evidence type="ECO:0000259" key="9">
    <source>
        <dbReference type="PROSITE" id="PS50893"/>
    </source>
</evidence>
<dbReference type="FunFam" id="3.40.50.300:FF:000056">
    <property type="entry name" value="Cell division ATP-binding protein FtsE"/>
    <property type="match status" value="1"/>
</dbReference>
<dbReference type="SMART" id="SM00382">
    <property type="entry name" value="AAA"/>
    <property type="match status" value="1"/>
</dbReference>
<dbReference type="GO" id="GO:0005524">
    <property type="term" value="F:ATP binding"/>
    <property type="evidence" value="ECO:0007669"/>
    <property type="project" value="UniProtKB-KW"/>
</dbReference>
<dbReference type="SUPFAM" id="SSF55021">
    <property type="entry name" value="ACT-like"/>
    <property type="match status" value="1"/>
</dbReference>
<evidence type="ECO:0000256" key="5">
    <source>
        <dbReference type="ARBA" id="ARBA00022840"/>
    </source>
</evidence>
<keyword evidence="7" id="KW-0029">Amino-acid transport</keyword>
<proteinExistence type="inferred from homology"/>
<dbReference type="PROSITE" id="PS50893">
    <property type="entry name" value="ABC_TRANSPORTER_2"/>
    <property type="match status" value="1"/>
</dbReference>
<dbReference type="KEGG" id="grc:GI584_05225"/>
<dbReference type="SMART" id="SM00930">
    <property type="entry name" value="NIL"/>
    <property type="match status" value="1"/>
</dbReference>
<gene>
    <name evidence="10" type="ORF">GI584_05225</name>
</gene>
<dbReference type="Gene3D" id="3.30.70.260">
    <property type="match status" value="1"/>
</dbReference>
<keyword evidence="4" id="KW-0547">Nucleotide-binding</keyword>
<evidence type="ECO:0000256" key="7">
    <source>
        <dbReference type="ARBA" id="ARBA00022970"/>
    </source>
</evidence>
<evidence type="ECO:0000256" key="1">
    <source>
        <dbReference type="ARBA" id="ARBA00005417"/>
    </source>
</evidence>
<keyword evidence="11" id="KW-1185">Reference proteome</keyword>
<dbReference type="EMBL" id="CP045915">
    <property type="protein sequence ID" value="QGH33459.1"/>
    <property type="molecule type" value="Genomic_DNA"/>
</dbReference>
<dbReference type="InterPro" id="IPR027417">
    <property type="entry name" value="P-loop_NTPase"/>
</dbReference>
<organism evidence="10 11">
    <name type="scientific">Gracilibacillus salitolerans</name>
    <dbReference type="NCBI Taxonomy" id="2663022"/>
    <lineage>
        <taxon>Bacteria</taxon>
        <taxon>Bacillati</taxon>
        <taxon>Bacillota</taxon>
        <taxon>Bacilli</taxon>
        <taxon>Bacillales</taxon>
        <taxon>Bacillaceae</taxon>
        <taxon>Gracilibacillus</taxon>
    </lineage>
</organism>
<evidence type="ECO:0000313" key="11">
    <source>
        <dbReference type="Proteomes" id="UP000339690"/>
    </source>
</evidence>
<dbReference type="PROSITE" id="PS00211">
    <property type="entry name" value="ABC_TRANSPORTER_1"/>
    <property type="match status" value="1"/>
</dbReference>
<sequence length="344" mass="37755">MLVLEGIRKIYGEGGDNPVEALKDINLEVKKGEIFGVVGYSGAGKSSLIRCVNLLEKPTSGKVKVNGIDLTKLSPKELRTERKKIGMIFQQFNLLHSKTAFGNVAMPLILEGYAKDEIEKKVTKLLSFVGLTDKADHYPEQLSGGQKQRIGIARALATDPHVLLCDEATSALDPDTTNNVLELLKQVRDELGITILLITHEMNVIRDICDRVAVLDGGVMVEQDSTISLFTEPKTAIARSFVRTVLNDALPEATLRKVLERGVSNSVYRLLYKGESANDPLLSDVAKKFSIDINVIYGTITELQGQPFGNIIVEINGEPSEIAKVVDYIKQRQVTIKEVVPDGV</sequence>
<accession>A0A5Q2TF90</accession>
<dbReference type="InterPro" id="IPR017871">
    <property type="entry name" value="ABC_transporter-like_CS"/>
</dbReference>
<keyword evidence="2" id="KW-0813">Transport</keyword>
<keyword evidence="3" id="KW-1003">Cell membrane</keyword>
<dbReference type="InterPro" id="IPR003439">
    <property type="entry name" value="ABC_transporter-like_ATP-bd"/>
</dbReference>
<dbReference type="PANTHER" id="PTHR43166">
    <property type="entry name" value="AMINO ACID IMPORT ATP-BINDING PROTEIN"/>
    <property type="match status" value="1"/>
</dbReference>
<dbReference type="CDD" id="cd03258">
    <property type="entry name" value="ABC_MetN_methionine_transporter"/>
    <property type="match status" value="1"/>
</dbReference>
<dbReference type="InterPro" id="IPR003593">
    <property type="entry name" value="AAA+_ATPase"/>
</dbReference>